<name>A0A430HJJ7_9BURK</name>
<gene>
    <name evidence="2" type="ORF">EJB06_18660</name>
</gene>
<dbReference type="PANTHER" id="PTHR14087">
    <property type="entry name" value="THYMOCYTE NUCLEAR PROTEIN 1"/>
    <property type="match status" value="1"/>
</dbReference>
<dbReference type="CDD" id="cd21133">
    <property type="entry name" value="EVE"/>
    <property type="match status" value="1"/>
</dbReference>
<dbReference type="Gene3D" id="3.10.590.10">
    <property type="entry name" value="ph1033 like domains"/>
    <property type="match status" value="1"/>
</dbReference>
<dbReference type="Pfam" id="PF01878">
    <property type="entry name" value="EVE"/>
    <property type="match status" value="1"/>
</dbReference>
<protein>
    <submittedName>
        <fullName evidence="2">EVE domain-containing protein</fullName>
    </submittedName>
</protein>
<dbReference type="InterPro" id="IPR052181">
    <property type="entry name" value="5hmC_binding"/>
</dbReference>
<dbReference type="RefSeq" id="WP_126075513.1">
    <property type="nucleotide sequence ID" value="NZ_CP051166.1"/>
</dbReference>
<sequence length="161" mass="18062">MAYWLMKSEPDEVSIDDVLAAPRQTVGWFGVRNYQARNFMRDGMRAGDLALFYHSSCAEPGIAGIVEIASGAYPDATQFDPASQYYDPKATLEQPRWIGVDVRAVRKTALLSLKRLRTIAALADMRLLAKGSRLSVMPVEPHEWRTIEALLEPLLEPLLEQ</sequence>
<keyword evidence="3" id="KW-1185">Reference proteome</keyword>
<dbReference type="InterPro" id="IPR047197">
    <property type="entry name" value="THYN1-like_EVE"/>
</dbReference>
<feature type="domain" description="EVE" evidence="1">
    <location>
        <begin position="2"/>
        <end position="149"/>
    </location>
</feature>
<evidence type="ECO:0000259" key="1">
    <source>
        <dbReference type="Pfam" id="PF01878"/>
    </source>
</evidence>
<dbReference type="InterPro" id="IPR002740">
    <property type="entry name" value="EVE_domain"/>
</dbReference>
<dbReference type="OrthoDB" id="9791347at2"/>
<organism evidence="2 3">
    <name type="scientific">Massilia atriviolacea</name>
    <dbReference type="NCBI Taxonomy" id="2495579"/>
    <lineage>
        <taxon>Bacteria</taxon>
        <taxon>Pseudomonadati</taxon>
        <taxon>Pseudomonadota</taxon>
        <taxon>Betaproteobacteria</taxon>
        <taxon>Burkholderiales</taxon>
        <taxon>Oxalobacteraceae</taxon>
        <taxon>Telluria group</taxon>
        <taxon>Massilia</taxon>
    </lineage>
</organism>
<dbReference type="Proteomes" id="UP000278085">
    <property type="component" value="Unassembled WGS sequence"/>
</dbReference>
<comment type="caution">
    <text evidence="2">The sequence shown here is derived from an EMBL/GenBank/DDBJ whole genome shotgun (WGS) entry which is preliminary data.</text>
</comment>
<dbReference type="AlphaFoldDB" id="A0A430HJJ7"/>
<accession>A0A430HJJ7</accession>
<proteinExistence type="predicted"/>
<evidence type="ECO:0000313" key="3">
    <source>
        <dbReference type="Proteomes" id="UP000278085"/>
    </source>
</evidence>
<dbReference type="EMBL" id="RXLQ01000009">
    <property type="protein sequence ID" value="RSZ57704.1"/>
    <property type="molecule type" value="Genomic_DNA"/>
</dbReference>
<dbReference type="InterPro" id="IPR015947">
    <property type="entry name" value="PUA-like_sf"/>
</dbReference>
<dbReference type="PANTHER" id="PTHR14087:SF7">
    <property type="entry name" value="THYMOCYTE NUCLEAR PROTEIN 1"/>
    <property type="match status" value="1"/>
</dbReference>
<reference evidence="2 3" key="1">
    <citation type="submission" date="2018-12" db="EMBL/GenBank/DDBJ databases">
        <authorList>
            <person name="Yang E."/>
        </authorList>
    </citation>
    <scope>NUCLEOTIDE SEQUENCE [LARGE SCALE GENOMIC DNA]</scope>
    <source>
        <strain evidence="2 3">SOD</strain>
    </source>
</reference>
<evidence type="ECO:0000313" key="2">
    <source>
        <dbReference type="EMBL" id="RSZ57704.1"/>
    </source>
</evidence>
<dbReference type="SUPFAM" id="SSF88697">
    <property type="entry name" value="PUA domain-like"/>
    <property type="match status" value="1"/>
</dbReference>